<dbReference type="PROSITE" id="PS00665">
    <property type="entry name" value="DHDPS_1"/>
    <property type="match status" value="1"/>
</dbReference>
<evidence type="ECO:0000256" key="2">
    <source>
        <dbReference type="ARBA" id="ARBA00023239"/>
    </source>
</evidence>
<dbReference type="Proteomes" id="UP001059617">
    <property type="component" value="Chromosome"/>
</dbReference>
<keyword evidence="2 4" id="KW-0456">Lyase</keyword>
<dbReference type="InterPro" id="IPR013785">
    <property type="entry name" value="Aldolase_TIM"/>
</dbReference>
<proteinExistence type="inferred from homology"/>
<reference evidence="5" key="1">
    <citation type="submission" date="2021-04" db="EMBL/GenBank/DDBJ databases">
        <authorList>
            <person name="Hartkoorn R.C."/>
            <person name="Beaudoing E."/>
            <person name="Hot D."/>
        </authorList>
    </citation>
    <scope>NUCLEOTIDE SEQUENCE</scope>
    <source>
        <strain evidence="5">NRRL B-16292</strain>
    </source>
</reference>
<name>A0ABY5VN63_9ACTN</name>
<evidence type="ECO:0000256" key="3">
    <source>
        <dbReference type="ARBA" id="ARBA00023270"/>
    </source>
</evidence>
<dbReference type="Pfam" id="PF00701">
    <property type="entry name" value="DHDPS"/>
    <property type="match status" value="1"/>
</dbReference>
<dbReference type="PANTHER" id="PTHR12128:SF66">
    <property type="entry name" value="4-HYDROXY-2-OXOGLUTARATE ALDOLASE, MITOCHONDRIAL"/>
    <property type="match status" value="1"/>
</dbReference>
<dbReference type="SUPFAM" id="SSF51569">
    <property type="entry name" value="Aldolase"/>
    <property type="match status" value="1"/>
</dbReference>
<protein>
    <submittedName>
        <fullName evidence="5">Dihydrodipicolinate synthase family protein</fullName>
    </submittedName>
</protein>
<evidence type="ECO:0000256" key="1">
    <source>
        <dbReference type="ARBA" id="ARBA00007592"/>
    </source>
</evidence>
<keyword evidence="3" id="KW-0704">Schiff base</keyword>
<dbReference type="Gene3D" id="3.20.20.70">
    <property type="entry name" value="Aldolase class I"/>
    <property type="match status" value="1"/>
</dbReference>
<dbReference type="InterPro" id="IPR020624">
    <property type="entry name" value="Schiff_base-form_aldolases_CS"/>
</dbReference>
<keyword evidence="6" id="KW-1185">Reference proteome</keyword>
<reference evidence="5" key="2">
    <citation type="submission" date="2022-09" db="EMBL/GenBank/DDBJ databases">
        <title>Biosynthetic gene clusters of Dactylosporangioum fulvum.</title>
        <authorList>
            <person name="Caradec T."/>
        </authorList>
    </citation>
    <scope>NUCLEOTIDE SEQUENCE</scope>
    <source>
        <strain evidence="5">NRRL B-16292</strain>
    </source>
</reference>
<comment type="similarity">
    <text evidence="1 4">Belongs to the DapA family.</text>
</comment>
<evidence type="ECO:0000313" key="6">
    <source>
        <dbReference type="Proteomes" id="UP001059617"/>
    </source>
</evidence>
<dbReference type="EMBL" id="CP073720">
    <property type="protein sequence ID" value="UWP78504.1"/>
    <property type="molecule type" value="Genomic_DNA"/>
</dbReference>
<dbReference type="RefSeq" id="WP_259855680.1">
    <property type="nucleotide sequence ID" value="NZ_BAAAST010000129.1"/>
</dbReference>
<organism evidence="5 6">
    <name type="scientific">Dactylosporangium fulvum</name>
    <dbReference type="NCBI Taxonomy" id="53359"/>
    <lineage>
        <taxon>Bacteria</taxon>
        <taxon>Bacillati</taxon>
        <taxon>Actinomycetota</taxon>
        <taxon>Actinomycetes</taxon>
        <taxon>Micromonosporales</taxon>
        <taxon>Micromonosporaceae</taxon>
        <taxon>Dactylosporangium</taxon>
    </lineage>
</organism>
<evidence type="ECO:0000313" key="5">
    <source>
        <dbReference type="EMBL" id="UWP78504.1"/>
    </source>
</evidence>
<evidence type="ECO:0000256" key="4">
    <source>
        <dbReference type="PIRNR" id="PIRNR001365"/>
    </source>
</evidence>
<dbReference type="PIRSF" id="PIRSF001365">
    <property type="entry name" value="DHDPS"/>
    <property type="match status" value="1"/>
</dbReference>
<gene>
    <name evidence="5" type="ORF">Dfulv_25305</name>
</gene>
<accession>A0ABY5VN63</accession>
<sequence length="257" mass="25425">MVDERVRLWDGVAVALVTLFADDGSVDVAGTAAHARRVVGEGVRAVLVAGSTGEADALTDGERVALVAAVREACPDVPVVAGASGAWAGPAAELVAASVAVGADAVLVAPPRRPGDLGAFFARVGAAADGRPVLAYHFPAVAGGAVPVEVLGSLPVAGLKDSSGDAERLVRVLTEWDGAVYVGSSVLTLTAGALGAAGAMLAVANVVPEDCLAAWAGDAGAQLRLGGPHVAAKSGFPHGLKRLMAQRFGTSVAARMG</sequence>
<dbReference type="SMART" id="SM01130">
    <property type="entry name" value="DHDPS"/>
    <property type="match status" value="1"/>
</dbReference>
<dbReference type="CDD" id="cd00408">
    <property type="entry name" value="DHDPS-like"/>
    <property type="match status" value="1"/>
</dbReference>
<dbReference type="InterPro" id="IPR002220">
    <property type="entry name" value="DapA-like"/>
</dbReference>
<dbReference type="PANTHER" id="PTHR12128">
    <property type="entry name" value="DIHYDRODIPICOLINATE SYNTHASE"/>
    <property type="match status" value="1"/>
</dbReference>